<keyword evidence="1" id="KW-1133">Transmembrane helix</keyword>
<comment type="caution">
    <text evidence="2">The sequence shown here is derived from an EMBL/GenBank/DDBJ whole genome shotgun (WGS) entry which is preliminary data.</text>
</comment>
<evidence type="ECO:0000256" key="1">
    <source>
        <dbReference type="SAM" id="Phobius"/>
    </source>
</evidence>
<proteinExistence type="predicted"/>
<dbReference type="Proteomes" id="UP000266673">
    <property type="component" value="Unassembled WGS sequence"/>
</dbReference>
<protein>
    <submittedName>
        <fullName evidence="2">Uncharacterized protein</fullName>
    </submittedName>
</protein>
<organism evidence="2 3">
    <name type="scientific">Gigaspora rosea</name>
    <dbReference type="NCBI Taxonomy" id="44941"/>
    <lineage>
        <taxon>Eukaryota</taxon>
        <taxon>Fungi</taxon>
        <taxon>Fungi incertae sedis</taxon>
        <taxon>Mucoromycota</taxon>
        <taxon>Glomeromycotina</taxon>
        <taxon>Glomeromycetes</taxon>
        <taxon>Diversisporales</taxon>
        <taxon>Gigasporaceae</taxon>
        <taxon>Gigaspora</taxon>
    </lineage>
</organism>
<evidence type="ECO:0000313" key="2">
    <source>
        <dbReference type="EMBL" id="RIB16050.1"/>
    </source>
</evidence>
<sequence>MNHDLIHFTLVNIRFICKYDKYLFVYTTNTLFWLGLNIQHTIFVSFNSLYIYIYINNKLYRYSYLRYHVCANETSQKIIKIC</sequence>
<keyword evidence="1" id="KW-0472">Membrane</keyword>
<feature type="transmembrane region" description="Helical" evidence="1">
    <location>
        <begin position="31"/>
        <end position="55"/>
    </location>
</feature>
<keyword evidence="3" id="KW-1185">Reference proteome</keyword>
<accession>A0A397V0N5</accession>
<gene>
    <name evidence="2" type="ORF">C2G38_1540535</name>
</gene>
<keyword evidence="1" id="KW-0812">Transmembrane</keyword>
<reference evidence="2 3" key="1">
    <citation type="submission" date="2018-06" db="EMBL/GenBank/DDBJ databases">
        <title>Comparative genomics reveals the genomic features of Rhizophagus irregularis, R. cerebriforme, R. diaphanum and Gigaspora rosea, and their symbiotic lifestyle signature.</title>
        <authorList>
            <person name="Morin E."/>
            <person name="San Clemente H."/>
            <person name="Chen E.C.H."/>
            <person name="De La Providencia I."/>
            <person name="Hainaut M."/>
            <person name="Kuo A."/>
            <person name="Kohler A."/>
            <person name="Murat C."/>
            <person name="Tang N."/>
            <person name="Roy S."/>
            <person name="Loubradou J."/>
            <person name="Henrissat B."/>
            <person name="Grigoriev I.V."/>
            <person name="Corradi N."/>
            <person name="Roux C."/>
            <person name="Martin F.M."/>
        </authorList>
    </citation>
    <scope>NUCLEOTIDE SEQUENCE [LARGE SCALE GENOMIC DNA]</scope>
    <source>
        <strain evidence="2 3">DAOM 194757</strain>
    </source>
</reference>
<dbReference type="AlphaFoldDB" id="A0A397V0N5"/>
<dbReference type="EMBL" id="QKWP01000705">
    <property type="protein sequence ID" value="RIB16050.1"/>
    <property type="molecule type" value="Genomic_DNA"/>
</dbReference>
<evidence type="ECO:0000313" key="3">
    <source>
        <dbReference type="Proteomes" id="UP000266673"/>
    </source>
</evidence>
<name>A0A397V0N5_9GLOM</name>